<protein>
    <submittedName>
        <fullName evidence="2">Uncharacterized protein</fullName>
    </submittedName>
</protein>
<sequence>MPTTPEPTTAPEAAPEGAREAASGGESKPYSTRLNRDDRIRILTLREAGFTYLQIASQLHITHDQVQYTCQSQQATPKKARGRTPKLSEEDVDRVIDWISSSKRTRRMPYYKVIRELDLPIGATALARALKKRGYTRCKALRKPPLSDEHKRDWIQEQYPNDEQLSYDRLREVNLLAPNPCKKNRTREITGVNQSMYADRIISTSLKRKGRIEFRDPKKSSPSGDASYYSIIIRLAPAGPGALSCATLARTSSFIPPCTKVPDLLHISPPKQSPPANPAALSAPILERQVRDRRYSVSLVVVDPYVLMHHKPTTRHHCTRDDNNNNNIININTTTAARHTHWHGVGGVKAWHTSHCGHFSGTSLTSEHTHLNLAGTDSCVPLAQSKFLRLYRRMMYIIKKLKP</sequence>
<dbReference type="InterPro" id="IPR009057">
    <property type="entry name" value="Homeodomain-like_sf"/>
</dbReference>
<reference evidence="2" key="1">
    <citation type="journal article" date="2014" name="PLoS Genet.">
        <title>Signature Gene Expression Reveals Novel Clues to the Molecular Mechanisms of Dimorphic Transition in Penicillium marneffei.</title>
        <authorList>
            <person name="Yang E."/>
            <person name="Wang G."/>
            <person name="Cai J."/>
            <person name="Woo P.C."/>
            <person name="Lau S.K."/>
            <person name="Yuen K.-Y."/>
            <person name="Chow W.-N."/>
            <person name="Lin X."/>
        </authorList>
    </citation>
    <scope>NUCLEOTIDE SEQUENCE [LARGE SCALE GENOMIC DNA]</scope>
    <source>
        <strain evidence="2">PM1</strain>
    </source>
</reference>
<dbReference type="HOGENOM" id="CLU_683659_0_0_1"/>
<feature type="compositionally biased region" description="Low complexity" evidence="1">
    <location>
        <begin position="1"/>
        <end position="26"/>
    </location>
</feature>
<accession>A0A093W0D8</accession>
<name>A0A093W0D8_TALMA</name>
<dbReference type="AlphaFoldDB" id="A0A093W0D8"/>
<evidence type="ECO:0000256" key="1">
    <source>
        <dbReference type="SAM" id="MobiDB-lite"/>
    </source>
</evidence>
<proteinExistence type="predicted"/>
<feature type="region of interest" description="Disordered" evidence="1">
    <location>
        <begin position="1"/>
        <end position="33"/>
    </location>
</feature>
<dbReference type="eggNOG" id="KOG4740">
    <property type="taxonomic scope" value="Eukaryota"/>
</dbReference>
<evidence type="ECO:0000313" key="2">
    <source>
        <dbReference type="EMBL" id="KFX52341.1"/>
    </source>
</evidence>
<dbReference type="EMBL" id="JPOX01000003">
    <property type="protein sequence ID" value="KFX52341.1"/>
    <property type="molecule type" value="Genomic_DNA"/>
</dbReference>
<comment type="caution">
    <text evidence="2">The sequence shown here is derived from an EMBL/GenBank/DDBJ whole genome shotgun (WGS) entry which is preliminary data.</text>
</comment>
<organism evidence="2">
    <name type="scientific">Talaromyces marneffei PM1</name>
    <dbReference type="NCBI Taxonomy" id="1077442"/>
    <lineage>
        <taxon>Eukaryota</taxon>
        <taxon>Fungi</taxon>
        <taxon>Dikarya</taxon>
        <taxon>Ascomycota</taxon>
        <taxon>Pezizomycotina</taxon>
        <taxon>Eurotiomycetes</taxon>
        <taxon>Eurotiomycetidae</taxon>
        <taxon>Eurotiales</taxon>
        <taxon>Trichocomaceae</taxon>
        <taxon>Talaromyces</taxon>
        <taxon>Talaromyces sect. Talaromyces</taxon>
    </lineage>
</organism>
<gene>
    <name evidence="2" type="ORF">GQ26_0032320</name>
</gene>
<dbReference type="SUPFAM" id="SSF46689">
    <property type="entry name" value="Homeodomain-like"/>
    <property type="match status" value="1"/>
</dbReference>